<dbReference type="STRING" id="582680.RS86_01423"/>
<dbReference type="Proteomes" id="UP000033740">
    <property type="component" value="Unassembled WGS sequence"/>
</dbReference>
<comment type="caution">
    <text evidence="6">The sequence shown here is derived from an EMBL/GenBank/DDBJ whole genome shotgun (WGS) entry which is preliminary data.</text>
</comment>
<dbReference type="Gene3D" id="3.20.20.70">
    <property type="entry name" value="Aldolase class I"/>
    <property type="match status" value="1"/>
</dbReference>
<gene>
    <name evidence="6" type="primary">kdgA_2</name>
    <name evidence="6" type="ORF">RS86_01423</name>
</gene>
<dbReference type="PATRIC" id="fig|582680.6.peg.1459"/>
<dbReference type="SUPFAM" id="SSF51569">
    <property type="entry name" value="Aldolase"/>
    <property type="match status" value="1"/>
</dbReference>
<sequence>MSADIENDATTTNDVMTLLRRDAALALPRLARIPDPLPLLAALAAGGIHVVEFAFTTPDVTGLIAASAEARGVRVGAGTVTTAAEARDAIAAGAAFLVTPAVIAEVAEVAEAHDVPVIMGAFTPTEALTAARLGAAAVKIFPAETVGAGYFRHLAGPFPQLPLVASGGLHEGNAADYLRAGAIAVTAGSSVVSAADVAAGDWDAVTAKARAFLAAARG</sequence>
<evidence type="ECO:0000256" key="5">
    <source>
        <dbReference type="ARBA" id="ARBA00023277"/>
    </source>
</evidence>
<dbReference type="CDD" id="cd00452">
    <property type="entry name" value="KDPG_aldolase"/>
    <property type="match status" value="1"/>
</dbReference>
<dbReference type="PANTHER" id="PTHR30246:SF1">
    <property type="entry name" value="2-DEHYDRO-3-DEOXY-6-PHOSPHOGALACTONATE ALDOLASE-RELATED"/>
    <property type="match status" value="1"/>
</dbReference>
<dbReference type="RefSeq" id="WP_045271506.1">
    <property type="nucleotide sequence ID" value="NZ_JYIX01000031.1"/>
</dbReference>
<evidence type="ECO:0000256" key="4">
    <source>
        <dbReference type="ARBA" id="ARBA00023239"/>
    </source>
</evidence>
<dbReference type="InterPro" id="IPR000887">
    <property type="entry name" value="Aldlse_KDPG_KHG"/>
</dbReference>
<accession>A0A0F0LR23</accession>
<dbReference type="Pfam" id="PF01081">
    <property type="entry name" value="Aldolase"/>
    <property type="match status" value="1"/>
</dbReference>
<organism evidence="6 7">
    <name type="scientific">Microbacterium azadirachtae</name>
    <dbReference type="NCBI Taxonomy" id="582680"/>
    <lineage>
        <taxon>Bacteria</taxon>
        <taxon>Bacillati</taxon>
        <taxon>Actinomycetota</taxon>
        <taxon>Actinomycetes</taxon>
        <taxon>Micrococcales</taxon>
        <taxon>Microbacteriaceae</taxon>
        <taxon>Microbacterium</taxon>
    </lineage>
</organism>
<comment type="pathway">
    <text evidence="1">Carbohydrate acid metabolism.</text>
</comment>
<dbReference type="PANTHER" id="PTHR30246">
    <property type="entry name" value="2-KETO-3-DEOXY-6-PHOSPHOGLUCONATE ALDOLASE"/>
    <property type="match status" value="1"/>
</dbReference>
<name>A0A0F0LR23_9MICO</name>
<keyword evidence="4" id="KW-0456">Lyase</keyword>
<dbReference type="InterPro" id="IPR013785">
    <property type="entry name" value="Aldolase_TIM"/>
</dbReference>
<protein>
    <submittedName>
        <fullName evidence="6">KHG/KDPG aldolase</fullName>
    </submittedName>
</protein>
<evidence type="ECO:0000313" key="6">
    <source>
        <dbReference type="EMBL" id="KJL33986.1"/>
    </source>
</evidence>
<proteinExistence type="inferred from homology"/>
<comment type="subunit">
    <text evidence="3">Homotrimer.</text>
</comment>
<dbReference type="AlphaFoldDB" id="A0A0F0LR23"/>
<evidence type="ECO:0000313" key="7">
    <source>
        <dbReference type="Proteomes" id="UP000033740"/>
    </source>
</evidence>
<evidence type="ECO:0000256" key="1">
    <source>
        <dbReference type="ARBA" id="ARBA00004761"/>
    </source>
</evidence>
<keyword evidence="7" id="KW-1185">Reference proteome</keyword>
<evidence type="ECO:0000256" key="2">
    <source>
        <dbReference type="ARBA" id="ARBA00006906"/>
    </source>
</evidence>
<reference evidence="6 7" key="1">
    <citation type="submission" date="2015-02" db="EMBL/GenBank/DDBJ databases">
        <title>Draft genome sequences of ten Microbacterium spp. with emphasis on heavy metal contaminated environments.</title>
        <authorList>
            <person name="Corretto E."/>
        </authorList>
    </citation>
    <scope>NUCLEOTIDE SEQUENCE [LARGE SCALE GENOMIC DNA]</scope>
    <source>
        <strain evidence="6 7">ARN176</strain>
    </source>
</reference>
<keyword evidence="5" id="KW-0119">Carbohydrate metabolism</keyword>
<dbReference type="EMBL" id="JYIX01000031">
    <property type="protein sequence ID" value="KJL33986.1"/>
    <property type="molecule type" value="Genomic_DNA"/>
</dbReference>
<dbReference type="NCBIfam" id="TIGR01182">
    <property type="entry name" value="eda"/>
    <property type="match status" value="1"/>
</dbReference>
<comment type="similarity">
    <text evidence="2">Belongs to the KHG/KDPG aldolase family.</text>
</comment>
<evidence type="ECO:0000256" key="3">
    <source>
        <dbReference type="ARBA" id="ARBA00011233"/>
    </source>
</evidence>
<dbReference type="GO" id="GO:0016829">
    <property type="term" value="F:lyase activity"/>
    <property type="evidence" value="ECO:0007669"/>
    <property type="project" value="UniProtKB-KW"/>
</dbReference>